<dbReference type="AlphaFoldDB" id="A0A6P0CAC6"/>
<dbReference type="Gene3D" id="2.60.120.380">
    <property type="match status" value="1"/>
</dbReference>
<gene>
    <name evidence="2" type="ORF">GV827_07790</name>
</gene>
<dbReference type="PANTHER" id="PTHR34408">
    <property type="entry name" value="FAMILY PROTEIN, PUTATIVE-RELATED"/>
    <property type="match status" value="1"/>
</dbReference>
<dbReference type="Gene3D" id="2.30.30.40">
    <property type="entry name" value="SH3 Domains"/>
    <property type="match status" value="2"/>
</dbReference>
<keyword evidence="3" id="KW-1185">Reference proteome</keyword>
<organism evidence="2 3">
    <name type="scientific">Sulfitobacter sediminilitoris</name>
    <dbReference type="NCBI Taxonomy" id="2698830"/>
    <lineage>
        <taxon>Bacteria</taxon>
        <taxon>Pseudomonadati</taxon>
        <taxon>Pseudomonadota</taxon>
        <taxon>Alphaproteobacteria</taxon>
        <taxon>Rhodobacterales</taxon>
        <taxon>Roseobacteraceae</taxon>
        <taxon>Sulfitobacter</taxon>
    </lineage>
</organism>
<dbReference type="Proteomes" id="UP000468591">
    <property type="component" value="Unassembled WGS sequence"/>
</dbReference>
<dbReference type="SMART" id="SM00287">
    <property type="entry name" value="SH3b"/>
    <property type="match status" value="2"/>
</dbReference>
<comment type="caution">
    <text evidence="2">The sequence shown here is derived from an EMBL/GenBank/DDBJ whole genome shotgun (WGS) entry which is preliminary data.</text>
</comment>
<feature type="domain" description="SH3b" evidence="1">
    <location>
        <begin position="254"/>
        <end position="327"/>
    </location>
</feature>
<name>A0A6P0CAC6_9RHOB</name>
<accession>A0A6P0CAC6</accession>
<sequence>MVPIDCGAPEKNAQLWVRNMKLIQLFACAFTLACVQMAAAQQAIVERIQFPAGQSGTTINASLTGYESVEYLLGARAGQRMVVEMFPSNPSTYFNIFAPGNRPGQGAAMYVAATNGLRFDGVLPSNGDYRVQVFINRNAARRNESTNYTLNVRIGGAAPSQDFADGLSGGPDFWEVFGVSQSLNVRAAPSTNAQVVMGLLNGTVVRNMGCRRSEGRVWCQVSQVGGGVTGWAASQYLREAAAPSASTRPAVDSANVMRVAGVPSDDVLNVRSGPGTGNPIVGALANGDPVNVIGCQRAGNTRWCEIEMITDMRERGWVAGRYLSAAATSPPNSPPAVSVQEQACLRAVTIETNNPDVVLLGSSFSQAGTEVLVGVGPQRAPWQCIAYSDGSTTRPMSMRN</sequence>
<dbReference type="InterPro" id="IPR052354">
    <property type="entry name" value="Cell_Wall_Dynamics_Protein"/>
</dbReference>
<dbReference type="PANTHER" id="PTHR34408:SF1">
    <property type="entry name" value="GLYCOSYL HYDROLASE FAMILY 19 DOMAIN-CONTAINING PROTEIN HI_1415"/>
    <property type="match status" value="1"/>
</dbReference>
<reference evidence="2 3" key="1">
    <citation type="submission" date="2020-01" db="EMBL/GenBank/DDBJ databases">
        <title>Sulfitobacter sediminilitoris sp. nov., isolated from a tidal flat.</title>
        <authorList>
            <person name="Park S."/>
            <person name="Yoon J.-H."/>
        </authorList>
    </citation>
    <scope>NUCLEOTIDE SEQUENCE [LARGE SCALE GENOMIC DNA]</scope>
    <source>
        <strain evidence="2 3">JBTF-M27</strain>
    </source>
</reference>
<dbReference type="InterPro" id="IPR003646">
    <property type="entry name" value="SH3-like_bac-type"/>
</dbReference>
<protein>
    <submittedName>
        <fullName evidence="2">SH3 domain-containing protein</fullName>
    </submittedName>
</protein>
<dbReference type="Pfam" id="PF08239">
    <property type="entry name" value="SH3_3"/>
    <property type="match status" value="2"/>
</dbReference>
<dbReference type="PROSITE" id="PS51781">
    <property type="entry name" value="SH3B"/>
    <property type="match status" value="1"/>
</dbReference>
<evidence type="ECO:0000313" key="3">
    <source>
        <dbReference type="Proteomes" id="UP000468591"/>
    </source>
</evidence>
<dbReference type="EMBL" id="JAABNT010000004">
    <property type="protein sequence ID" value="NEK22300.1"/>
    <property type="molecule type" value="Genomic_DNA"/>
</dbReference>
<evidence type="ECO:0000259" key="1">
    <source>
        <dbReference type="PROSITE" id="PS51781"/>
    </source>
</evidence>
<proteinExistence type="predicted"/>
<evidence type="ECO:0000313" key="2">
    <source>
        <dbReference type="EMBL" id="NEK22300.1"/>
    </source>
</evidence>